<dbReference type="InterPro" id="IPR025592">
    <property type="entry name" value="DUF4347"/>
</dbReference>
<evidence type="ECO:0000313" key="3">
    <source>
        <dbReference type="Proteomes" id="UP000309544"/>
    </source>
</evidence>
<protein>
    <submittedName>
        <fullName evidence="2">DUF4347 domain-containing protein</fullName>
    </submittedName>
</protein>
<feature type="domain" description="DUF4347" evidence="1">
    <location>
        <begin position="5"/>
        <end position="156"/>
    </location>
</feature>
<evidence type="ECO:0000259" key="1">
    <source>
        <dbReference type="Pfam" id="PF14252"/>
    </source>
</evidence>
<accession>A0A5C4RTA0</accession>
<keyword evidence="3" id="KW-1185">Reference proteome</keyword>
<evidence type="ECO:0000313" key="2">
    <source>
        <dbReference type="EMBL" id="TNJ34174.1"/>
    </source>
</evidence>
<dbReference type="Pfam" id="PF14252">
    <property type="entry name" value="DUF4347"/>
    <property type="match status" value="1"/>
</dbReference>
<dbReference type="RefSeq" id="WP_139626935.1">
    <property type="nucleotide sequence ID" value="NZ_VDCI01000011.1"/>
</dbReference>
<name>A0A5C4RTA0_PROVB</name>
<reference evidence="2 3" key="1">
    <citation type="submission" date="2019-05" db="EMBL/GenBank/DDBJ databases">
        <title>Draft Whole-Genome sequence of the green sulfur bacterium Prosthecochloris vibrioformis DSM 260.</title>
        <authorList>
            <person name="Meyer T.E."/>
            <person name="Kyndt J.A."/>
        </authorList>
    </citation>
    <scope>NUCLEOTIDE SEQUENCE [LARGE SCALE GENOMIC DNA]</scope>
    <source>
        <strain evidence="2 3">DSM 260</strain>
    </source>
</reference>
<gene>
    <name evidence="2" type="ORF">FGF68_10065</name>
</gene>
<organism evidence="2 3">
    <name type="scientific">Prosthecochloris vibrioformis</name>
    <name type="common">Chlorobium vibrioforme</name>
    <dbReference type="NCBI Taxonomy" id="1098"/>
    <lineage>
        <taxon>Bacteria</taxon>
        <taxon>Pseudomonadati</taxon>
        <taxon>Chlorobiota</taxon>
        <taxon>Chlorobiia</taxon>
        <taxon>Chlorobiales</taxon>
        <taxon>Chlorobiaceae</taxon>
        <taxon>Prosthecochloris</taxon>
    </lineage>
</organism>
<proteinExistence type="predicted"/>
<dbReference type="Proteomes" id="UP000309544">
    <property type="component" value="Unassembled WGS sequence"/>
</dbReference>
<sequence>MSKHIVFIDSRISEKEVLINHFGADTEYHILDADRDGMHQIADALSGKTGYNSIQIFSHGSPGSLLIGSTTLDSSSISSYNAQLSAIGQALTANGDILLYGCSVGAGEDGTAFVDMIANATGADVAASDDVTGSAALGGDWELEVASGEVDQSAVVNVITPAIKTTKPSHSGLWGG</sequence>
<dbReference type="EMBL" id="VDCI01000011">
    <property type="protein sequence ID" value="TNJ34174.1"/>
    <property type="molecule type" value="Genomic_DNA"/>
</dbReference>
<comment type="caution">
    <text evidence="2">The sequence shown here is derived from an EMBL/GenBank/DDBJ whole genome shotgun (WGS) entry which is preliminary data.</text>
</comment>
<dbReference type="AlphaFoldDB" id="A0A5C4RTA0"/>